<evidence type="ECO:0000313" key="2">
    <source>
        <dbReference type="Proteomes" id="UP000507245"/>
    </source>
</evidence>
<dbReference type="Proteomes" id="UP000507245">
    <property type="component" value="Unassembled WGS sequence"/>
</dbReference>
<name>A0A6J5W1I6_PRUAR</name>
<dbReference type="OrthoDB" id="2005018at2759"/>
<organism evidence="1 2">
    <name type="scientific">Prunus armeniaca</name>
    <name type="common">Apricot</name>
    <name type="synonym">Armeniaca vulgaris</name>
    <dbReference type="NCBI Taxonomy" id="36596"/>
    <lineage>
        <taxon>Eukaryota</taxon>
        <taxon>Viridiplantae</taxon>
        <taxon>Streptophyta</taxon>
        <taxon>Embryophyta</taxon>
        <taxon>Tracheophyta</taxon>
        <taxon>Spermatophyta</taxon>
        <taxon>Magnoliopsida</taxon>
        <taxon>eudicotyledons</taxon>
        <taxon>Gunneridae</taxon>
        <taxon>Pentapetalae</taxon>
        <taxon>rosids</taxon>
        <taxon>fabids</taxon>
        <taxon>Rosales</taxon>
        <taxon>Rosaceae</taxon>
        <taxon>Amygdaloideae</taxon>
        <taxon>Amygdaleae</taxon>
        <taxon>Prunus</taxon>
    </lineage>
</organism>
<dbReference type="InterPro" id="IPR027417">
    <property type="entry name" value="P-loop_NTPase"/>
</dbReference>
<protein>
    <submittedName>
        <fullName evidence="1">Uncharacterized protein</fullName>
    </submittedName>
</protein>
<keyword evidence="2" id="KW-1185">Reference proteome</keyword>
<dbReference type="GO" id="GO:0016887">
    <property type="term" value="F:ATP hydrolysis activity"/>
    <property type="evidence" value="ECO:0007669"/>
    <property type="project" value="TreeGrafter"/>
</dbReference>
<dbReference type="PANTHER" id="PTHR23077">
    <property type="entry name" value="AAA-FAMILY ATPASE"/>
    <property type="match status" value="1"/>
</dbReference>
<dbReference type="Gene3D" id="3.40.50.300">
    <property type="entry name" value="P-loop containing nucleotide triphosphate hydrolases"/>
    <property type="match status" value="1"/>
</dbReference>
<reference evidence="2" key="1">
    <citation type="journal article" date="2020" name="Genome Biol.">
        <title>Gamete binning: chromosome-level and haplotype-resolved genome assembly enabled by high-throughput single-cell sequencing of gamete genomes.</title>
        <authorList>
            <person name="Campoy J.A."/>
            <person name="Sun H."/>
            <person name="Goel M."/>
            <person name="Jiao W.-B."/>
            <person name="Folz-Donahue K."/>
            <person name="Wang N."/>
            <person name="Rubio M."/>
            <person name="Liu C."/>
            <person name="Kukat C."/>
            <person name="Ruiz D."/>
            <person name="Huettel B."/>
            <person name="Schneeberger K."/>
        </authorList>
    </citation>
    <scope>NUCLEOTIDE SEQUENCE [LARGE SCALE GENOMIC DNA]</scope>
    <source>
        <strain evidence="2">cv. Rojo Pasion</strain>
    </source>
</reference>
<dbReference type="AlphaFoldDB" id="A0A6J5W1I6"/>
<dbReference type="PANTHER" id="PTHR23077:SF117">
    <property type="entry name" value="AAA+ ATPASE DOMAIN-CONTAINING PROTEIN"/>
    <property type="match status" value="1"/>
</dbReference>
<dbReference type="EMBL" id="CAEKKB010000001">
    <property type="protein sequence ID" value="CAB4293697.1"/>
    <property type="molecule type" value="Genomic_DNA"/>
</dbReference>
<dbReference type="SUPFAM" id="SSF52540">
    <property type="entry name" value="P-loop containing nucleoside triphosphate hydrolases"/>
    <property type="match status" value="1"/>
</dbReference>
<dbReference type="InterPro" id="IPR050168">
    <property type="entry name" value="AAA_ATPase_domain"/>
</dbReference>
<proteinExistence type="predicted"/>
<evidence type="ECO:0000313" key="1">
    <source>
        <dbReference type="EMBL" id="CAB4293697.1"/>
    </source>
</evidence>
<sequence>MATVKLSELLENSSSTLFSIHEPKRSISKRAQDVRLTSQLSALIGLQHTLNISTNRVEAVDPDLRRCFDEEIEVTAPTKEERFQILKLYTRKLPLNSNVNLQALALCCEVELGLHIKGTQMQIKKLEKLKQAVEWPIEYPTQFARLGISPLLKLLLLVFLYSCWVMKS</sequence>
<dbReference type="Gene3D" id="1.10.8.60">
    <property type="match status" value="1"/>
</dbReference>
<gene>
    <name evidence="1" type="ORF">ORAREDHAP_LOCUS2759</name>
</gene>
<accession>A0A6J5W1I6</accession>